<organism evidence="3 4">
    <name type="scientific">Candidatus Blackburnbacteria bacterium RIFCSPLOWO2_01_FULL_40_20</name>
    <dbReference type="NCBI Taxonomy" id="1797519"/>
    <lineage>
        <taxon>Bacteria</taxon>
        <taxon>Candidatus Blackburniibacteriota</taxon>
    </lineage>
</organism>
<evidence type="ECO:0000313" key="3">
    <source>
        <dbReference type="EMBL" id="OGY12507.1"/>
    </source>
</evidence>
<evidence type="ECO:0000256" key="2">
    <source>
        <dbReference type="SAM" id="Phobius"/>
    </source>
</evidence>
<keyword evidence="2" id="KW-1133">Transmembrane helix</keyword>
<keyword evidence="2" id="KW-0472">Membrane</keyword>
<feature type="region of interest" description="Disordered" evidence="1">
    <location>
        <begin position="149"/>
        <end position="169"/>
    </location>
</feature>
<dbReference type="AlphaFoldDB" id="A0A1G1VB74"/>
<dbReference type="SUPFAM" id="SSF55486">
    <property type="entry name" value="Metalloproteases ('zincins'), catalytic domain"/>
    <property type="match status" value="1"/>
</dbReference>
<evidence type="ECO:0000313" key="4">
    <source>
        <dbReference type="Proteomes" id="UP000178659"/>
    </source>
</evidence>
<accession>A0A1G1VB74</accession>
<feature type="compositionally biased region" description="Pro residues" evidence="1">
    <location>
        <begin position="151"/>
        <end position="169"/>
    </location>
</feature>
<name>A0A1G1VB74_9BACT</name>
<sequence>MRNSAQGVIHFLPLVLIVGVATLGLLLVAQKKEVKLTPTSILAKPNTNVFGSLSATLTSQTATFNFVYSELNSAYVVDVSTSARMNKNENEGFGSGASSPILVADPQSKWDKYKCGATVYWRVLTADRRHKGQTQSAVVDCVASSTLASPDPFPSPVASPSPPSPSPTPSPRAFFWVRPYLVYPADKSMYPEYETAVKNYMVELQNWYKEKVGATFFMQPLVVVRSKYNYDTMRCDPGPLDSTPPSAECLSDPRRLDGNWGMYMNQAIHDGVEHWDEQTAALVFSAGGGGYAGANLYPNYAGWAIVGDWVLEPISGVVNDWGIPCKYSDGWQCSGGVPKGTPAHELGHAFGLGHPDPVLYAQPSIMKWHGDYPTVGFLQYEVDYLLQSPFFK</sequence>
<feature type="transmembrane region" description="Helical" evidence="2">
    <location>
        <begin position="7"/>
        <end position="29"/>
    </location>
</feature>
<keyword evidence="2" id="KW-0812">Transmembrane</keyword>
<proteinExistence type="predicted"/>
<reference evidence="3 4" key="1">
    <citation type="journal article" date="2016" name="Nat. Commun.">
        <title>Thousands of microbial genomes shed light on interconnected biogeochemical processes in an aquifer system.</title>
        <authorList>
            <person name="Anantharaman K."/>
            <person name="Brown C.T."/>
            <person name="Hug L.A."/>
            <person name="Sharon I."/>
            <person name="Castelle C.J."/>
            <person name="Probst A.J."/>
            <person name="Thomas B.C."/>
            <person name="Singh A."/>
            <person name="Wilkins M.J."/>
            <person name="Karaoz U."/>
            <person name="Brodie E.L."/>
            <person name="Williams K.H."/>
            <person name="Hubbard S.S."/>
            <person name="Banfield J.F."/>
        </authorList>
    </citation>
    <scope>NUCLEOTIDE SEQUENCE [LARGE SCALE GENOMIC DNA]</scope>
</reference>
<dbReference type="Proteomes" id="UP000178659">
    <property type="component" value="Unassembled WGS sequence"/>
</dbReference>
<protein>
    <submittedName>
        <fullName evidence="3">Uncharacterized protein</fullName>
    </submittedName>
</protein>
<comment type="caution">
    <text evidence="3">The sequence shown here is derived from an EMBL/GenBank/DDBJ whole genome shotgun (WGS) entry which is preliminary data.</text>
</comment>
<dbReference type="EMBL" id="MHCC01000027">
    <property type="protein sequence ID" value="OGY12507.1"/>
    <property type="molecule type" value="Genomic_DNA"/>
</dbReference>
<gene>
    <name evidence="3" type="ORF">A3A77_00860</name>
</gene>
<evidence type="ECO:0000256" key="1">
    <source>
        <dbReference type="SAM" id="MobiDB-lite"/>
    </source>
</evidence>